<sequence>MSDQLFWISFLLMLGCLADPLRGQLLQLYSGDVDPRTTCRQRLSIVIETE</sequence>
<evidence type="ECO:0000313" key="1">
    <source>
        <dbReference type="EMBL" id="KAG0426743.1"/>
    </source>
</evidence>
<organism evidence="1 2">
    <name type="scientific">Ixodes persulcatus</name>
    <name type="common">Taiga tick</name>
    <dbReference type="NCBI Taxonomy" id="34615"/>
    <lineage>
        <taxon>Eukaryota</taxon>
        <taxon>Metazoa</taxon>
        <taxon>Ecdysozoa</taxon>
        <taxon>Arthropoda</taxon>
        <taxon>Chelicerata</taxon>
        <taxon>Arachnida</taxon>
        <taxon>Acari</taxon>
        <taxon>Parasitiformes</taxon>
        <taxon>Ixodida</taxon>
        <taxon>Ixodoidea</taxon>
        <taxon>Ixodidae</taxon>
        <taxon>Ixodinae</taxon>
        <taxon>Ixodes</taxon>
    </lineage>
</organism>
<accession>A0AC60PZG4</accession>
<keyword evidence="2" id="KW-1185">Reference proteome</keyword>
<dbReference type="EMBL" id="JABSTQ010009691">
    <property type="protein sequence ID" value="KAG0426743.1"/>
    <property type="molecule type" value="Genomic_DNA"/>
</dbReference>
<proteinExistence type="predicted"/>
<comment type="caution">
    <text evidence="1">The sequence shown here is derived from an EMBL/GenBank/DDBJ whole genome shotgun (WGS) entry which is preliminary data.</text>
</comment>
<reference evidence="1 2" key="1">
    <citation type="journal article" date="2020" name="Cell">
        <title>Large-Scale Comparative Analyses of Tick Genomes Elucidate Their Genetic Diversity and Vector Capacities.</title>
        <authorList>
            <consortium name="Tick Genome and Microbiome Consortium (TIGMIC)"/>
            <person name="Jia N."/>
            <person name="Wang J."/>
            <person name="Shi W."/>
            <person name="Du L."/>
            <person name="Sun Y."/>
            <person name="Zhan W."/>
            <person name="Jiang J.F."/>
            <person name="Wang Q."/>
            <person name="Zhang B."/>
            <person name="Ji P."/>
            <person name="Bell-Sakyi L."/>
            <person name="Cui X.M."/>
            <person name="Yuan T.T."/>
            <person name="Jiang B.G."/>
            <person name="Yang W.F."/>
            <person name="Lam T.T."/>
            <person name="Chang Q.C."/>
            <person name="Ding S.J."/>
            <person name="Wang X.J."/>
            <person name="Zhu J.G."/>
            <person name="Ruan X.D."/>
            <person name="Zhao L."/>
            <person name="Wei J.T."/>
            <person name="Ye R.Z."/>
            <person name="Que T.C."/>
            <person name="Du C.H."/>
            <person name="Zhou Y.H."/>
            <person name="Cheng J.X."/>
            <person name="Dai P.F."/>
            <person name="Guo W.B."/>
            <person name="Han X.H."/>
            <person name="Huang E.J."/>
            <person name="Li L.F."/>
            <person name="Wei W."/>
            <person name="Gao Y.C."/>
            <person name="Liu J.Z."/>
            <person name="Shao H.Z."/>
            <person name="Wang X."/>
            <person name="Wang C.C."/>
            <person name="Yang T.C."/>
            <person name="Huo Q.B."/>
            <person name="Li W."/>
            <person name="Chen H.Y."/>
            <person name="Chen S.E."/>
            <person name="Zhou L.G."/>
            <person name="Ni X.B."/>
            <person name="Tian J.H."/>
            <person name="Sheng Y."/>
            <person name="Liu T."/>
            <person name="Pan Y.S."/>
            <person name="Xia L.Y."/>
            <person name="Li J."/>
            <person name="Zhao F."/>
            <person name="Cao W.C."/>
        </authorList>
    </citation>
    <scope>NUCLEOTIDE SEQUENCE [LARGE SCALE GENOMIC DNA]</scope>
    <source>
        <strain evidence="1">Iper-2018</strain>
    </source>
</reference>
<gene>
    <name evidence="1" type="ORF">HPB47_026169</name>
</gene>
<protein>
    <submittedName>
        <fullName evidence="1">Uncharacterized protein</fullName>
    </submittedName>
</protein>
<name>A0AC60PZG4_IXOPE</name>
<dbReference type="Proteomes" id="UP000805193">
    <property type="component" value="Unassembled WGS sequence"/>
</dbReference>
<evidence type="ECO:0000313" key="2">
    <source>
        <dbReference type="Proteomes" id="UP000805193"/>
    </source>
</evidence>